<evidence type="ECO:0000256" key="3">
    <source>
        <dbReference type="ARBA" id="ARBA00023315"/>
    </source>
</evidence>
<evidence type="ECO:0000256" key="2">
    <source>
        <dbReference type="ARBA" id="ARBA00022679"/>
    </source>
</evidence>
<dbReference type="Pfam" id="PF01553">
    <property type="entry name" value="Acyltransferase"/>
    <property type="match status" value="1"/>
</dbReference>
<proteinExistence type="predicted"/>
<sequence length="252" mass="28073">MLVRLKRGWRLFATAISFTCFGLGGLVLAVLLLLLALFNRDPQRRVNRARFCIQLAFRCFVAMMEFLGVISVRWYGVEKLAHQRGVLVLANHPSLIDYVLIASKLPDCNCIVKEALWSNVFMGGVIRAAGYISNNQGGSMLEGCHQSMLAGDNLLIFPEGTRSQEGMPIELQRGAGNIAARTDAEILFCHIDVTPRMLAKTDPWHYIPETKPVFSVTIGEKLAVETLLDADLPKSRAARELTRVFSEKLQPK</sequence>
<accession>A0ABM9AE83</accession>
<evidence type="ECO:0000256" key="4">
    <source>
        <dbReference type="SAM" id="Phobius"/>
    </source>
</evidence>
<keyword evidence="4" id="KW-1133">Transmembrane helix</keyword>
<keyword evidence="2" id="KW-0808">Transferase</keyword>
<keyword evidence="3" id="KW-0012">Acyltransferase</keyword>
<dbReference type="SUPFAM" id="SSF69593">
    <property type="entry name" value="Glycerol-3-phosphate (1)-acyltransferase"/>
    <property type="match status" value="1"/>
</dbReference>
<feature type="domain" description="Phospholipid/glycerol acyltransferase" evidence="5">
    <location>
        <begin position="86"/>
        <end position="194"/>
    </location>
</feature>
<dbReference type="PANTHER" id="PTHR10434">
    <property type="entry name" value="1-ACYL-SN-GLYCEROL-3-PHOSPHATE ACYLTRANSFERASE"/>
    <property type="match status" value="1"/>
</dbReference>
<dbReference type="Proteomes" id="UP000838100">
    <property type="component" value="Unassembled WGS sequence"/>
</dbReference>
<evidence type="ECO:0000313" key="7">
    <source>
        <dbReference type="Proteomes" id="UP000838100"/>
    </source>
</evidence>
<dbReference type="CDD" id="cd07989">
    <property type="entry name" value="LPLAT_AGPAT-like"/>
    <property type="match status" value="1"/>
</dbReference>
<dbReference type="SMART" id="SM00563">
    <property type="entry name" value="PlsC"/>
    <property type="match status" value="1"/>
</dbReference>
<feature type="transmembrane region" description="Helical" evidence="4">
    <location>
        <begin position="12"/>
        <end position="35"/>
    </location>
</feature>
<dbReference type="InterPro" id="IPR002123">
    <property type="entry name" value="Plipid/glycerol_acylTrfase"/>
</dbReference>
<evidence type="ECO:0000259" key="5">
    <source>
        <dbReference type="SMART" id="SM00563"/>
    </source>
</evidence>
<evidence type="ECO:0000256" key="1">
    <source>
        <dbReference type="ARBA" id="ARBA00005189"/>
    </source>
</evidence>
<comment type="caution">
    <text evidence="6">The sequence shown here is derived from an EMBL/GenBank/DDBJ whole genome shotgun (WGS) entry which is preliminary data.</text>
</comment>
<dbReference type="PANTHER" id="PTHR10434:SF66">
    <property type="entry name" value="PHOSPHOLIPID_GLYCEROL ACYLTRANSFERASE DOMAIN-CONTAINING PROTEIN"/>
    <property type="match status" value="1"/>
</dbReference>
<feature type="transmembrane region" description="Helical" evidence="4">
    <location>
        <begin position="55"/>
        <end position="76"/>
    </location>
</feature>
<reference evidence="6" key="1">
    <citation type="submission" date="2021-12" db="EMBL/GenBank/DDBJ databases">
        <authorList>
            <person name="Rodrigo-Torres L."/>
            <person name="Arahal R. D."/>
            <person name="Lucena T."/>
        </authorList>
    </citation>
    <scope>NUCLEOTIDE SEQUENCE</scope>
    <source>
        <strain evidence="6">CECT 8267</strain>
    </source>
</reference>
<dbReference type="RefSeq" id="WP_237444168.1">
    <property type="nucleotide sequence ID" value="NZ_CAKLPX010000001.1"/>
</dbReference>
<name>A0ABM9AE83_9GAMM</name>
<keyword evidence="7" id="KW-1185">Reference proteome</keyword>
<organism evidence="6 7">
    <name type="scientific">Sinobacterium norvegicum</name>
    <dbReference type="NCBI Taxonomy" id="1641715"/>
    <lineage>
        <taxon>Bacteria</taxon>
        <taxon>Pseudomonadati</taxon>
        <taxon>Pseudomonadota</taxon>
        <taxon>Gammaproteobacteria</taxon>
        <taxon>Cellvibrionales</taxon>
        <taxon>Spongiibacteraceae</taxon>
        <taxon>Sinobacterium</taxon>
    </lineage>
</organism>
<gene>
    <name evidence="6" type="ORF">SIN8267_01628</name>
</gene>
<evidence type="ECO:0000313" key="6">
    <source>
        <dbReference type="EMBL" id="CAH0991522.1"/>
    </source>
</evidence>
<comment type="pathway">
    <text evidence="1">Lipid metabolism.</text>
</comment>
<keyword evidence="4" id="KW-0812">Transmembrane</keyword>
<dbReference type="EMBL" id="CAKLPX010000001">
    <property type="protein sequence ID" value="CAH0991522.1"/>
    <property type="molecule type" value="Genomic_DNA"/>
</dbReference>
<keyword evidence="4" id="KW-0472">Membrane</keyword>
<protein>
    <recommendedName>
        <fullName evidence="5">Phospholipid/glycerol acyltransferase domain-containing protein</fullName>
    </recommendedName>
</protein>